<reference evidence="2" key="2">
    <citation type="journal article" date="2017" name="J. Anim. Genet.">
        <title>Multiple reference genome sequences of hot pepper reveal the massive evolution of plant disease resistance genes by retroduplication.</title>
        <authorList>
            <person name="Kim S."/>
            <person name="Park J."/>
            <person name="Yeom S.-I."/>
            <person name="Kim Y.-M."/>
            <person name="Seo E."/>
            <person name="Kim K.-T."/>
            <person name="Kim M.-S."/>
            <person name="Lee J.M."/>
            <person name="Cheong K."/>
            <person name="Shin H.-S."/>
            <person name="Kim S.-B."/>
            <person name="Han K."/>
            <person name="Lee J."/>
            <person name="Park M."/>
            <person name="Lee H.-A."/>
            <person name="Lee H.-Y."/>
            <person name="Lee Y."/>
            <person name="Oh S."/>
            <person name="Lee J.H."/>
            <person name="Choi E."/>
            <person name="Choi E."/>
            <person name="Lee S.E."/>
            <person name="Jeon J."/>
            <person name="Kim H."/>
            <person name="Choi G."/>
            <person name="Song H."/>
            <person name="Lee J."/>
            <person name="Lee S.-C."/>
            <person name="Kwon J.-K."/>
            <person name="Lee H.-Y."/>
            <person name="Koo N."/>
            <person name="Hong Y."/>
            <person name="Kim R.W."/>
            <person name="Kang W.-H."/>
            <person name="Huh J.H."/>
            <person name="Kang B.-C."/>
            <person name="Yang T.-J."/>
            <person name="Lee Y.-H."/>
            <person name="Bennetzen J.L."/>
            <person name="Choi D."/>
        </authorList>
    </citation>
    <scope>NUCLEOTIDE SEQUENCE [LARGE SCALE GENOMIC DNA]</scope>
    <source>
        <strain evidence="2">cv. PBC81</strain>
    </source>
</reference>
<dbReference type="PANTHER" id="PTHR47481:SF42">
    <property type="entry name" value="RHO GTPASE-ACTIVATING PROTEIN GACK-LIKE"/>
    <property type="match status" value="1"/>
</dbReference>
<name>A0A2G2X2F2_CAPBA</name>
<dbReference type="Proteomes" id="UP000224567">
    <property type="component" value="Unassembled WGS sequence"/>
</dbReference>
<dbReference type="AlphaFoldDB" id="A0A2G2X2F2"/>
<organism evidence="1 2">
    <name type="scientific">Capsicum baccatum</name>
    <name type="common">Peruvian pepper</name>
    <dbReference type="NCBI Taxonomy" id="33114"/>
    <lineage>
        <taxon>Eukaryota</taxon>
        <taxon>Viridiplantae</taxon>
        <taxon>Streptophyta</taxon>
        <taxon>Embryophyta</taxon>
        <taxon>Tracheophyta</taxon>
        <taxon>Spermatophyta</taxon>
        <taxon>Magnoliopsida</taxon>
        <taxon>eudicotyledons</taxon>
        <taxon>Gunneridae</taxon>
        <taxon>Pentapetalae</taxon>
        <taxon>asterids</taxon>
        <taxon>lamiids</taxon>
        <taxon>Solanales</taxon>
        <taxon>Solanaceae</taxon>
        <taxon>Solanoideae</taxon>
        <taxon>Capsiceae</taxon>
        <taxon>Capsicum</taxon>
    </lineage>
</organism>
<comment type="caution">
    <text evidence="1">The sequence shown here is derived from an EMBL/GenBank/DDBJ whole genome shotgun (WGS) entry which is preliminary data.</text>
</comment>
<dbReference type="STRING" id="33114.A0A2G2X2F2"/>
<keyword evidence="2" id="KW-1185">Reference proteome</keyword>
<reference evidence="1 2" key="1">
    <citation type="journal article" date="2017" name="Genome Biol.">
        <title>New reference genome sequences of hot pepper reveal the massive evolution of plant disease-resistance genes by retroduplication.</title>
        <authorList>
            <person name="Kim S."/>
            <person name="Park J."/>
            <person name="Yeom S.I."/>
            <person name="Kim Y.M."/>
            <person name="Seo E."/>
            <person name="Kim K.T."/>
            <person name="Kim M.S."/>
            <person name="Lee J.M."/>
            <person name="Cheong K."/>
            <person name="Shin H.S."/>
            <person name="Kim S.B."/>
            <person name="Han K."/>
            <person name="Lee J."/>
            <person name="Park M."/>
            <person name="Lee H.A."/>
            <person name="Lee H.Y."/>
            <person name="Lee Y."/>
            <person name="Oh S."/>
            <person name="Lee J.H."/>
            <person name="Choi E."/>
            <person name="Choi E."/>
            <person name="Lee S.E."/>
            <person name="Jeon J."/>
            <person name="Kim H."/>
            <person name="Choi G."/>
            <person name="Song H."/>
            <person name="Lee J."/>
            <person name="Lee S.C."/>
            <person name="Kwon J.K."/>
            <person name="Lee H.Y."/>
            <person name="Koo N."/>
            <person name="Hong Y."/>
            <person name="Kim R.W."/>
            <person name="Kang W.H."/>
            <person name="Huh J.H."/>
            <person name="Kang B.C."/>
            <person name="Yang T.J."/>
            <person name="Lee Y.H."/>
            <person name="Bennetzen J.L."/>
            <person name="Choi D."/>
        </authorList>
    </citation>
    <scope>NUCLEOTIDE SEQUENCE [LARGE SCALE GENOMIC DNA]</scope>
    <source>
        <strain evidence="2">cv. PBC81</strain>
    </source>
</reference>
<sequence length="214" mass="23763">MVEYLQKIKNFVDNLVADAEPVSDYNLILYVLGDLGLECDALVVSVTSRVDPILLADLQKLLLSHEIGLSRLLLLNKNSNKNDTLFKRNQVSNQSYGGKYGCGRSRCSRNNNQNHSQPVSNVSQCQVCNEYGHTAITCYHRFDHAYQSNAKQQIAVMVAQPSIVIDPSWELLSRASMKGAKPILTSMVSGLQLPQHSSPPFDQPKLYRSIVGAL</sequence>
<dbReference type="PANTHER" id="PTHR47481">
    <property type="match status" value="1"/>
</dbReference>
<evidence type="ECO:0000313" key="1">
    <source>
        <dbReference type="EMBL" id="PHT51674.1"/>
    </source>
</evidence>
<protein>
    <submittedName>
        <fullName evidence="1">Uncharacterized protein</fullName>
    </submittedName>
</protein>
<evidence type="ECO:0000313" key="2">
    <source>
        <dbReference type="Proteomes" id="UP000224567"/>
    </source>
</evidence>
<accession>A0A2G2X2F2</accession>
<dbReference type="EMBL" id="MLFT02000003">
    <property type="protein sequence ID" value="PHT51674.1"/>
    <property type="molecule type" value="Genomic_DNA"/>
</dbReference>
<proteinExistence type="predicted"/>
<gene>
    <name evidence="1" type="ORF">CQW23_06136</name>
</gene>
<dbReference type="OrthoDB" id="1306077at2759"/>